<dbReference type="PANTHER" id="PTHR31084:SF0">
    <property type="entry name" value="ALPHA-L-FUCOSIDASE 2"/>
    <property type="match status" value="1"/>
</dbReference>
<evidence type="ECO:0000256" key="2">
    <source>
        <dbReference type="SAM" id="SignalP"/>
    </source>
</evidence>
<dbReference type="Pfam" id="PF14498">
    <property type="entry name" value="Glyco_hyd_65N_2"/>
    <property type="match status" value="1"/>
</dbReference>
<dbReference type="Gene3D" id="1.50.10.10">
    <property type="match status" value="1"/>
</dbReference>
<name>A0A975J0G6_9BACT</name>
<dbReference type="SUPFAM" id="SSF48208">
    <property type="entry name" value="Six-hairpin glycosidases"/>
    <property type="match status" value="1"/>
</dbReference>
<feature type="domain" description="Alpha fucosidase A-like C-terminal" evidence="4">
    <location>
        <begin position="731"/>
        <end position="799"/>
    </location>
</feature>
<dbReference type="GO" id="GO:0005975">
    <property type="term" value="P:carbohydrate metabolic process"/>
    <property type="evidence" value="ECO:0007669"/>
    <property type="project" value="InterPro"/>
</dbReference>
<dbReference type="Pfam" id="PF21307">
    <property type="entry name" value="Glyco_hydro_95_C"/>
    <property type="match status" value="1"/>
</dbReference>
<keyword evidence="7" id="KW-1185">Reference proteome</keyword>
<evidence type="ECO:0000256" key="1">
    <source>
        <dbReference type="SAM" id="MobiDB-lite"/>
    </source>
</evidence>
<dbReference type="InterPro" id="IPR027414">
    <property type="entry name" value="GH95_N_dom"/>
</dbReference>
<dbReference type="Gene3D" id="2.70.98.50">
    <property type="entry name" value="putative glycoside hydrolase family protein from bacillus halodurans"/>
    <property type="match status" value="1"/>
</dbReference>
<feature type="domain" description="Glycosyl hydrolase family 95 N-terminal" evidence="3">
    <location>
        <begin position="40"/>
        <end position="267"/>
    </location>
</feature>
<feature type="signal peptide" evidence="2">
    <location>
        <begin position="1"/>
        <end position="18"/>
    </location>
</feature>
<proteinExistence type="predicted"/>
<dbReference type="AlphaFoldDB" id="A0A975J0G6"/>
<gene>
    <name evidence="6" type="ORF">KBB96_02415</name>
</gene>
<dbReference type="EMBL" id="CP073100">
    <property type="protein sequence ID" value="QUE51752.1"/>
    <property type="molecule type" value="Genomic_DNA"/>
</dbReference>
<dbReference type="InterPro" id="IPR054363">
    <property type="entry name" value="GH95_cat"/>
</dbReference>
<reference evidence="6" key="1">
    <citation type="submission" date="2021-04" db="EMBL/GenBank/DDBJ databases">
        <title>Luteolibacter sp. 32A isolated from the skin of an Anderson's salamander (Ambystoma andersonii).</title>
        <authorList>
            <person name="Spergser J."/>
            <person name="Busse H.-J."/>
        </authorList>
    </citation>
    <scope>NUCLEOTIDE SEQUENCE</scope>
    <source>
        <strain evidence="6">32A</strain>
    </source>
</reference>
<dbReference type="KEGG" id="lamb:KBB96_02415"/>
<evidence type="ECO:0000313" key="7">
    <source>
        <dbReference type="Proteomes" id="UP000676169"/>
    </source>
</evidence>
<evidence type="ECO:0000259" key="4">
    <source>
        <dbReference type="Pfam" id="PF21307"/>
    </source>
</evidence>
<protein>
    <submittedName>
        <fullName evidence="6">Glycoside hydrolase N-terminal domain-containing protein</fullName>
    </submittedName>
</protein>
<evidence type="ECO:0000259" key="5">
    <source>
        <dbReference type="Pfam" id="PF22124"/>
    </source>
</evidence>
<dbReference type="PANTHER" id="PTHR31084">
    <property type="entry name" value="ALPHA-L-FUCOSIDASE 2"/>
    <property type="match status" value="1"/>
</dbReference>
<keyword evidence="6" id="KW-0378">Hydrolase</keyword>
<sequence length="836" mass="92224">MKLPLVATLLASFLSSFAGEIAPSQNPTALMPRHGTVMIQPAKRWEDGLAAGNGTMGAMLYGHPEKDTLLVNHSKLWLPVGSREVLPNGGDILSEMRRIIGEKGYGEGQKFFLEKAREGGWGGELVWTDAFHPGFFVDIGQAQPGEVKDFARVEDFSAGETWVQWKNDDGAFERRMFVSRTDNTLVTTTTGPKGKVSLTVRMQKVNSPLIESTVEHSTDWITCHNVYVKGKGGYEGAIRVISEGGKRTSNGSSVTITGADSVTLLVRILPWRTPLPESQAWPNDPKNPDFTGPERKVARSTVQIPGKAYNPEWMTALKADLQSMPTDYSTLFKPHTAAWSALFNRASIDLGGTAGERGLPSELLLDKAQQEKRLSPALLERMYDAGRYVFMCAAGPETPPNLFGIWTGTWKPAWSGDYTTDTNLQLDTELAYSANLAECMTGYYHLWDSYMPDLRRNAKSLYNCRGILIGSRSSNNGLALHWDKGWPGNLWTPGTSWMAHWYYDHFLYTGDREFLRSTAIPFMKDCALFWEDFLKGTEDNDGRRTFRPSYSAENGWGDNTSQDIEITHELLTNLIEGCELLGIESEGVVRWKALLAKLPPLLINDQGQLKEWSNPKQGEKNNHRHLMHLYGAFESQQFSRDRDPKLFEAAKVALNNRVNASQEDATHGYMHTGLAAVGLGMGDLAFSRIEEMAKRRSIYSNMVAAHFGGPRILCDDGNGATPEIVNRMFLQSRVGDLTLLPAVPKALPKGSLRGTRARGNIGVDELKWDLAAGTCEVTLSSTAKRELVVALPNDLGVSKMTIGGKEIPVTAQGVARTGAKVNIPAGSVKITVAFKK</sequence>
<dbReference type="InterPro" id="IPR049053">
    <property type="entry name" value="AFCA-like_C"/>
</dbReference>
<organism evidence="6 7">
    <name type="scientific">Luteolibacter ambystomatis</name>
    <dbReference type="NCBI Taxonomy" id="2824561"/>
    <lineage>
        <taxon>Bacteria</taxon>
        <taxon>Pseudomonadati</taxon>
        <taxon>Verrucomicrobiota</taxon>
        <taxon>Verrucomicrobiia</taxon>
        <taxon>Verrucomicrobiales</taxon>
        <taxon>Verrucomicrobiaceae</taxon>
        <taxon>Luteolibacter</taxon>
    </lineage>
</organism>
<accession>A0A975J0G6</accession>
<dbReference type="Proteomes" id="UP000676169">
    <property type="component" value="Chromosome"/>
</dbReference>
<feature type="chain" id="PRO_5036709728" evidence="2">
    <location>
        <begin position="19"/>
        <end position="836"/>
    </location>
</feature>
<keyword evidence="2" id="KW-0732">Signal</keyword>
<feature type="region of interest" description="Disordered" evidence="1">
    <location>
        <begin position="276"/>
        <end position="298"/>
    </location>
</feature>
<feature type="domain" description="Glycosyl hydrolase family 95 catalytic" evidence="5">
    <location>
        <begin position="328"/>
        <end position="706"/>
    </location>
</feature>
<evidence type="ECO:0000259" key="3">
    <source>
        <dbReference type="Pfam" id="PF14498"/>
    </source>
</evidence>
<dbReference type="InterPro" id="IPR008928">
    <property type="entry name" value="6-hairpin_glycosidase_sf"/>
</dbReference>
<evidence type="ECO:0000313" key="6">
    <source>
        <dbReference type="EMBL" id="QUE51752.1"/>
    </source>
</evidence>
<dbReference type="Pfam" id="PF22124">
    <property type="entry name" value="Glyco_hydro_95_cat"/>
    <property type="match status" value="1"/>
</dbReference>
<dbReference type="RefSeq" id="WP_211631891.1">
    <property type="nucleotide sequence ID" value="NZ_CP073100.1"/>
</dbReference>
<dbReference type="InterPro" id="IPR012341">
    <property type="entry name" value="6hp_glycosidase-like_sf"/>
</dbReference>
<dbReference type="GO" id="GO:0004560">
    <property type="term" value="F:alpha-L-fucosidase activity"/>
    <property type="evidence" value="ECO:0007669"/>
    <property type="project" value="TreeGrafter"/>
</dbReference>